<name>A0AAV3RYA9_LITER</name>
<accession>A0AAV3RYA9</accession>
<comment type="caution">
    <text evidence="2">The sequence shown here is derived from an EMBL/GenBank/DDBJ whole genome shotgun (WGS) entry which is preliminary data.</text>
</comment>
<feature type="region of interest" description="Disordered" evidence="1">
    <location>
        <begin position="60"/>
        <end position="107"/>
    </location>
</feature>
<dbReference type="AlphaFoldDB" id="A0AAV3RYA9"/>
<gene>
    <name evidence="2" type="ORF">LIER_33966</name>
</gene>
<keyword evidence="3" id="KW-1185">Reference proteome</keyword>
<evidence type="ECO:0000256" key="1">
    <source>
        <dbReference type="SAM" id="MobiDB-lite"/>
    </source>
</evidence>
<feature type="compositionally biased region" description="Polar residues" evidence="1">
    <location>
        <begin position="60"/>
        <end position="74"/>
    </location>
</feature>
<proteinExistence type="predicted"/>
<dbReference type="Proteomes" id="UP001454036">
    <property type="component" value="Unassembled WGS sequence"/>
</dbReference>
<evidence type="ECO:0000313" key="2">
    <source>
        <dbReference type="EMBL" id="GAA0186678.1"/>
    </source>
</evidence>
<feature type="compositionally biased region" description="Low complexity" evidence="1">
    <location>
        <begin position="92"/>
        <end position="101"/>
    </location>
</feature>
<evidence type="ECO:0000313" key="3">
    <source>
        <dbReference type="Proteomes" id="UP001454036"/>
    </source>
</evidence>
<protein>
    <submittedName>
        <fullName evidence="2">Uncharacterized protein</fullName>
    </submittedName>
</protein>
<sequence length="107" mass="11866">MAMDVLSISITIFVSKSTFNVGGDYIKKAYGIRSAKEENQNDDPIELYFEREFEMVYPKSNATVTNASTQANEANESHEDTSENPSPNVPTKKASNSSKPPKSSKKR</sequence>
<organism evidence="2 3">
    <name type="scientific">Lithospermum erythrorhizon</name>
    <name type="common">Purple gromwell</name>
    <name type="synonym">Lithospermum officinale var. erythrorhizon</name>
    <dbReference type="NCBI Taxonomy" id="34254"/>
    <lineage>
        <taxon>Eukaryota</taxon>
        <taxon>Viridiplantae</taxon>
        <taxon>Streptophyta</taxon>
        <taxon>Embryophyta</taxon>
        <taxon>Tracheophyta</taxon>
        <taxon>Spermatophyta</taxon>
        <taxon>Magnoliopsida</taxon>
        <taxon>eudicotyledons</taxon>
        <taxon>Gunneridae</taxon>
        <taxon>Pentapetalae</taxon>
        <taxon>asterids</taxon>
        <taxon>lamiids</taxon>
        <taxon>Boraginales</taxon>
        <taxon>Boraginaceae</taxon>
        <taxon>Boraginoideae</taxon>
        <taxon>Lithospermeae</taxon>
        <taxon>Lithospermum</taxon>
    </lineage>
</organism>
<dbReference type="EMBL" id="BAABME010013934">
    <property type="protein sequence ID" value="GAA0186678.1"/>
    <property type="molecule type" value="Genomic_DNA"/>
</dbReference>
<reference evidence="2 3" key="1">
    <citation type="submission" date="2024-01" db="EMBL/GenBank/DDBJ databases">
        <title>The complete chloroplast genome sequence of Lithospermum erythrorhizon: insights into the phylogenetic relationship among Boraginaceae species and the maternal lineages of purple gromwells.</title>
        <authorList>
            <person name="Okada T."/>
            <person name="Watanabe K."/>
        </authorList>
    </citation>
    <scope>NUCLEOTIDE SEQUENCE [LARGE SCALE GENOMIC DNA]</scope>
</reference>